<sequence>MSEEIRYQINGQLADNTVTVDNKEDLILVPVSNGSADEERIIAEMKAEDSGLREETIRHVFDLEKRVTKRLLMSGVSVNTGLYYASVSFHGVIESSAWNPAKNSIVVNFNVGADLREAIKNTVVNIIGAKGSAMYIAGVQDTSTRALDSSATAGRAFTLKGALLKVTGTDDSVGIILTDSKGTITKITEDLWVLNEPSRLSFIIPSGLDKGTYELKVTTQYSRNTLLKVPRSVIKTIYIGTAPTGGGSGGDGGIEEDPLG</sequence>
<dbReference type="Pfam" id="PF14848">
    <property type="entry name" value="HU-DNA_bdg"/>
    <property type="match status" value="1"/>
</dbReference>
<dbReference type="InterPro" id="IPR049893">
    <property type="entry name" value="Bvu_2165-like_IHF-HU-DNA_bdg"/>
</dbReference>
<dbReference type="InterPro" id="IPR027824">
    <property type="entry name" value="DUF4469"/>
</dbReference>
<evidence type="ECO:0000259" key="2">
    <source>
        <dbReference type="Pfam" id="PF14848"/>
    </source>
</evidence>
<feature type="domain" description="Bvu-2165-like IHF-HU-like DNA-binding" evidence="2">
    <location>
        <begin position="12"/>
        <end position="128"/>
    </location>
</feature>
<dbReference type="EMBL" id="QRZF01000003">
    <property type="protein sequence ID" value="RGV56359.1"/>
    <property type="molecule type" value="Genomic_DNA"/>
</dbReference>
<dbReference type="AlphaFoldDB" id="A0A412YFU7"/>
<dbReference type="CDD" id="cd13833">
    <property type="entry name" value="HU_IHF_like"/>
    <property type="match status" value="1"/>
</dbReference>
<protein>
    <submittedName>
        <fullName evidence="3">DUF4469 domain-containing protein</fullName>
    </submittedName>
</protein>
<evidence type="ECO:0000259" key="1">
    <source>
        <dbReference type="Pfam" id="PF14734"/>
    </source>
</evidence>
<reference evidence="3 4" key="1">
    <citation type="submission" date="2018-08" db="EMBL/GenBank/DDBJ databases">
        <title>A genome reference for cultivated species of the human gut microbiota.</title>
        <authorList>
            <person name="Zou Y."/>
            <person name="Xue W."/>
            <person name="Luo G."/>
        </authorList>
    </citation>
    <scope>NUCLEOTIDE SEQUENCE [LARGE SCALE GENOMIC DNA]</scope>
    <source>
        <strain evidence="3 4">AF14-32</strain>
    </source>
</reference>
<evidence type="ECO:0000313" key="3">
    <source>
        <dbReference type="EMBL" id="RGV56359.1"/>
    </source>
</evidence>
<dbReference type="CDD" id="cd12843">
    <property type="entry name" value="Bvu_2165_C_like"/>
    <property type="match status" value="1"/>
</dbReference>
<dbReference type="Gene3D" id="2.70.50.70">
    <property type="match status" value="1"/>
</dbReference>
<organism evidence="3 4">
    <name type="scientific">Bacteroides intestinalis</name>
    <dbReference type="NCBI Taxonomy" id="329854"/>
    <lineage>
        <taxon>Bacteria</taxon>
        <taxon>Pseudomonadati</taxon>
        <taxon>Bacteroidota</taxon>
        <taxon>Bacteroidia</taxon>
        <taxon>Bacteroidales</taxon>
        <taxon>Bacteroidaceae</taxon>
        <taxon>Bacteroides</taxon>
    </lineage>
</organism>
<feature type="domain" description="DUF4469" evidence="1">
    <location>
        <begin position="135"/>
        <end position="232"/>
    </location>
</feature>
<comment type="caution">
    <text evidence="3">The sequence shown here is derived from an EMBL/GenBank/DDBJ whole genome shotgun (WGS) entry which is preliminary data.</text>
</comment>
<evidence type="ECO:0000313" key="4">
    <source>
        <dbReference type="Proteomes" id="UP000283850"/>
    </source>
</evidence>
<name>A0A412YFU7_9BACE</name>
<dbReference type="Proteomes" id="UP000283850">
    <property type="component" value="Unassembled WGS sequence"/>
</dbReference>
<accession>A0A412YFU7</accession>
<proteinExistence type="predicted"/>
<gene>
    <name evidence="3" type="ORF">DWW10_06705</name>
</gene>
<dbReference type="RefSeq" id="WP_022393607.1">
    <property type="nucleotide sequence ID" value="NZ_QRZF01000003.1"/>
</dbReference>
<dbReference type="Pfam" id="PF14734">
    <property type="entry name" value="DUF4469"/>
    <property type="match status" value="1"/>
</dbReference>